<dbReference type="PANTHER" id="PTHR45937:SF1">
    <property type="entry name" value="ASPARAGINE SYNTHETASE DOMAIN-CONTAINING PROTEIN 1"/>
    <property type="match status" value="1"/>
</dbReference>
<feature type="domain" description="Glutamine amidotransferase type-2" evidence="5">
    <location>
        <begin position="2"/>
        <end position="187"/>
    </location>
</feature>
<dbReference type="InterPro" id="IPR014729">
    <property type="entry name" value="Rossmann-like_a/b/a_fold"/>
</dbReference>
<sequence>MCGICCIVTLHSQHAIHDFFNEDILCRLRRRGPDSSQQLIKTASDLSYACLFSGHVLHLRGLLTPQPLEDASNNVFLWNGEIFNGVHVGDLENDTEVMFHHLASCNSEADILSLFSSLQGPWSFIYYQASRHSLWFGRDYFGRRSLLWQFSNEVDSAFCLTSVSVYSASGNRWQEVPASGIFKIDLKACATTQSLSLTLFPWKYSCTEKAVEEIFINVLDQVSKDLPNHIPLVMNESKLCLRTPVISLNKTISEALGECPGTNVSNIIHTASVETLQGFLAEEHKKTLVHQFIDVLNEAVKRRVLSLFREEDQKREVPSTSNRKAHVAVLFSGGIDSMVIAALADKHVPLGEPIDLLNVAFMIKEQAKQKGTAKKRTNRKVQLDLLCPQESCEDLDTKTGAHLSCFDVPDRITGRAGLKELEAISPSRTWNFVEINVTLEELKRMRQQCINHLIYPLDTVLDDSIGCAIWFASRGEGFISNQGELKPYKSPAKVVLTGIGADEQLAGYSRHRVCFKKYGLEGLKKELEMELDRISSRNLGRDDRIIGDHGKEARY</sequence>
<evidence type="ECO:0000313" key="7">
    <source>
        <dbReference type="Proteomes" id="UP000539032"/>
    </source>
</evidence>
<dbReference type="PANTHER" id="PTHR45937">
    <property type="entry name" value="ASPARAGINE SYNTHETASE DOMAIN-CONTAINING PROTEIN 1"/>
    <property type="match status" value="1"/>
</dbReference>
<dbReference type="EMBL" id="VZTL01088960">
    <property type="protein sequence ID" value="NXX63844.1"/>
    <property type="molecule type" value="Genomic_DNA"/>
</dbReference>
<dbReference type="CDD" id="cd03766">
    <property type="entry name" value="Gn_AT_II_novel"/>
    <property type="match status" value="1"/>
</dbReference>
<evidence type="ECO:0000313" key="6">
    <source>
        <dbReference type="EMBL" id="NXX63844.1"/>
    </source>
</evidence>
<dbReference type="Gene3D" id="3.60.20.10">
    <property type="entry name" value="Glutamine Phosphoribosylpyrophosphate, subunit 1, domain 1"/>
    <property type="match status" value="1"/>
</dbReference>
<dbReference type="InterPro" id="IPR017932">
    <property type="entry name" value="GATase_2_dom"/>
</dbReference>
<comment type="caution">
    <text evidence="6">The sequence shown here is derived from an EMBL/GenBank/DDBJ whole genome shotgun (WGS) entry which is preliminary data.</text>
</comment>
<evidence type="ECO:0000256" key="3">
    <source>
        <dbReference type="ARBA" id="ARBA00022962"/>
    </source>
</evidence>
<evidence type="ECO:0000256" key="2">
    <source>
        <dbReference type="ARBA" id="ARBA00022888"/>
    </source>
</evidence>
<reference evidence="6 7" key="1">
    <citation type="submission" date="2020-02" db="EMBL/GenBank/DDBJ databases">
        <title>Bird 10,000 Genomes (B10K) Project - Family phase.</title>
        <authorList>
            <person name="Zhang G."/>
        </authorList>
    </citation>
    <scope>NUCLEOTIDE SEQUENCE [LARGE SCALE GENOMIC DNA]</scope>
    <source>
        <strain evidence="6">B10K-DU-002-70</strain>
        <tissue evidence="6">Muscle</tissue>
    </source>
</reference>
<dbReference type="CDD" id="cd01991">
    <property type="entry name" value="Asn_synthase_B_C"/>
    <property type="match status" value="1"/>
</dbReference>
<gene>
    <name evidence="6" type="primary">Asnsd1</name>
    <name evidence="6" type="ORF">SCOUMB_R09475</name>
</gene>
<dbReference type="Proteomes" id="UP000539032">
    <property type="component" value="Unassembled WGS sequence"/>
</dbReference>
<proteinExistence type="predicted"/>
<dbReference type="InterPro" id="IPR001962">
    <property type="entry name" value="Asn_synthase"/>
</dbReference>
<evidence type="ECO:0000256" key="1">
    <source>
        <dbReference type="ARBA" id="ARBA00022605"/>
    </source>
</evidence>
<keyword evidence="1" id="KW-0028">Amino-acid biosynthesis</keyword>
<name>A0A7L4IEH2_SCOUM</name>
<dbReference type="Gene3D" id="3.40.50.620">
    <property type="entry name" value="HUPs"/>
    <property type="match status" value="1"/>
</dbReference>
<accession>A0A7L4IEH2</accession>
<keyword evidence="2" id="KW-0061">Asparagine biosynthesis</keyword>
<dbReference type="PROSITE" id="PS51278">
    <property type="entry name" value="GATASE_TYPE_2"/>
    <property type="match status" value="1"/>
</dbReference>
<dbReference type="Pfam" id="PF13537">
    <property type="entry name" value="GATase_7"/>
    <property type="match status" value="1"/>
</dbReference>
<dbReference type="Pfam" id="PF00733">
    <property type="entry name" value="Asn_synthase"/>
    <property type="match status" value="1"/>
</dbReference>
<dbReference type="SUPFAM" id="SSF52402">
    <property type="entry name" value="Adenine nucleotide alpha hydrolases-like"/>
    <property type="match status" value="1"/>
</dbReference>
<organism evidence="6 7">
    <name type="scientific">Scopus umbretta</name>
    <name type="common">Hammerkop</name>
    <dbReference type="NCBI Taxonomy" id="33581"/>
    <lineage>
        <taxon>Eukaryota</taxon>
        <taxon>Metazoa</taxon>
        <taxon>Chordata</taxon>
        <taxon>Craniata</taxon>
        <taxon>Vertebrata</taxon>
        <taxon>Euteleostomi</taxon>
        <taxon>Archelosauria</taxon>
        <taxon>Archosauria</taxon>
        <taxon>Dinosauria</taxon>
        <taxon>Saurischia</taxon>
        <taxon>Theropoda</taxon>
        <taxon>Coelurosauria</taxon>
        <taxon>Aves</taxon>
        <taxon>Neognathae</taxon>
        <taxon>Neoaves</taxon>
        <taxon>Aequornithes</taxon>
        <taxon>Pelecaniformes</taxon>
        <taxon>Scopidae</taxon>
        <taxon>Scopus</taxon>
    </lineage>
</organism>
<evidence type="ECO:0000259" key="5">
    <source>
        <dbReference type="PROSITE" id="PS51278"/>
    </source>
</evidence>
<feature type="non-terminal residue" evidence="6">
    <location>
        <position position="1"/>
    </location>
</feature>
<dbReference type="InterPro" id="IPR051857">
    <property type="entry name" value="Asn_synthetase_domain"/>
</dbReference>
<dbReference type="GO" id="GO:0006529">
    <property type="term" value="P:asparagine biosynthetic process"/>
    <property type="evidence" value="ECO:0007669"/>
    <property type="project" value="UniProtKB-KW"/>
</dbReference>
<keyword evidence="3" id="KW-0315">Glutamine amidotransferase</keyword>
<dbReference type="InterPro" id="IPR029055">
    <property type="entry name" value="Ntn_hydrolases_N"/>
</dbReference>
<feature type="non-terminal residue" evidence="6">
    <location>
        <position position="555"/>
    </location>
</feature>
<dbReference type="GO" id="GO:0004066">
    <property type="term" value="F:asparagine synthase (glutamine-hydrolyzing) activity"/>
    <property type="evidence" value="ECO:0007669"/>
    <property type="project" value="InterPro"/>
</dbReference>
<keyword evidence="7" id="KW-1185">Reference proteome</keyword>
<dbReference type="SUPFAM" id="SSF56235">
    <property type="entry name" value="N-terminal nucleophile aminohydrolases (Ntn hydrolases)"/>
    <property type="match status" value="1"/>
</dbReference>
<dbReference type="AlphaFoldDB" id="A0A7L4IEH2"/>
<dbReference type="OrthoDB" id="10252281at2759"/>
<protein>
    <recommendedName>
        <fullName evidence="4">Asparagine synthetase domain-containing protein 1</fullName>
    </recommendedName>
</protein>
<evidence type="ECO:0000256" key="4">
    <source>
        <dbReference type="ARBA" id="ARBA00040716"/>
    </source>
</evidence>